<reference evidence="1" key="1">
    <citation type="journal article" date="2013" name="Genetics">
        <title>The draft genome and transcriptome of Panagrellus redivivus are shaped by the harsh demands of a free-living lifestyle.</title>
        <authorList>
            <person name="Srinivasan J."/>
            <person name="Dillman A.R."/>
            <person name="Macchietto M.G."/>
            <person name="Heikkinen L."/>
            <person name="Lakso M."/>
            <person name="Fracchia K.M."/>
            <person name="Antoshechkin I."/>
            <person name="Mortazavi A."/>
            <person name="Wong G."/>
            <person name="Sternberg P.W."/>
        </authorList>
    </citation>
    <scope>NUCLEOTIDE SEQUENCE [LARGE SCALE GENOMIC DNA]</scope>
    <source>
        <strain evidence="1">MT8872</strain>
    </source>
</reference>
<dbReference type="PANTHER" id="PTHR10974">
    <property type="entry name" value="FI08016P-RELATED"/>
    <property type="match status" value="1"/>
</dbReference>
<accession>A0A7E4VV33</accession>
<dbReference type="InterPro" id="IPR004245">
    <property type="entry name" value="DUF229"/>
</dbReference>
<dbReference type="PANTHER" id="PTHR10974:SF75">
    <property type="entry name" value="SULFATASE DOMAIN-CONTAINING PROTEIN"/>
    <property type="match status" value="1"/>
</dbReference>
<dbReference type="AlphaFoldDB" id="A0A7E4VV33"/>
<organism evidence="1 2">
    <name type="scientific">Panagrellus redivivus</name>
    <name type="common">Microworm</name>
    <dbReference type="NCBI Taxonomy" id="6233"/>
    <lineage>
        <taxon>Eukaryota</taxon>
        <taxon>Metazoa</taxon>
        <taxon>Ecdysozoa</taxon>
        <taxon>Nematoda</taxon>
        <taxon>Chromadorea</taxon>
        <taxon>Rhabditida</taxon>
        <taxon>Tylenchina</taxon>
        <taxon>Panagrolaimomorpha</taxon>
        <taxon>Panagrolaimoidea</taxon>
        <taxon>Panagrolaimidae</taxon>
        <taxon>Panagrellus</taxon>
    </lineage>
</organism>
<dbReference type="Proteomes" id="UP000492821">
    <property type="component" value="Unassembled WGS sequence"/>
</dbReference>
<dbReference type="GO" id="GO:0005615">
    <property type="term" value="C:extracellular space"/>
    <property type="evidence" value="ECO:0007669"/>
    <property type="project" value="TreeGrafter"/>
</dbReference>
<proteinExistence type="predicted"/>
<evidence type="ECO:0000313" key="1">
    <source>
        <dbReference type="Proteomes" id="UP000492821"/>
    </source>
</evidence>
<name>A0A7E4VV33_PANRE</name>
<dbReference type="SUPFAM" id="SSF53649">
    <property type="entry name" value="Alkaline phosphatase-like"/>
    <property type="match status" value="1"/>
</dbReference>
<dbReference type="WBParaSite" id="Pan_g3542.t1">
    <property type="protein sequence ID" value="Pan_g3542.t1"/>
    <property type="gene ID" value="Pan_g3542"/>
</dbReference>
<dbReference type="CDD" id="cd16021">
    <property type="entry name" value="ALP_like"/>
    <property type="match status" value="1"/>
</dbReference>
<dbReference type="Gene3D" id="3.40.720.10">
    <property type="entry name" value="Alkaline Phosphatase, subunit A"/>
    <property type="match status" value="1"/>
</dbReference>
<evidence type="ECO:0000313" key="2">
    <source>
        <dbReference type="WBParaSite" id="Pan_g3542.t1"/>
    </source>
</evidence>
<dbReference type="InterPro" id="IPR017850">
    <property type="entry name" value="Alkaline_phosphatase_core_sf"/>
</dbReference>
<sequence>MTSTYNPLKNCNKTVEMATKLENGKLYLLDQRDIVTCWWQCLFAKDDHSFTKGPWTKLTNGSVPECDVIETTCREKHDTDSMELTPDDSGYNATMFYEFLHVQVYRKDAPKNVTETPTSIPPDVHIILFDSTSDSHFTRAMPKTRHYLREHFEAVAFPYLNKIHLNSRPNAFAFLMGKANWDIAKSPMSVGYPDDYECKSQCFEDISKDQFIGYQYQEAGYKTLMSEDYLLAVFTPPYCWGFNSTPVDHYMRPYQLRVDYQTYKTPKLQGDIYKGVCRDSFAPQMDYLKDMLDKYPNTPKFTITWFTYMTHDDINGLFHADNYFYNWFRENNEKLDNSYLFVMADHGIRYGEARQTASGEREDNNPVFLMSLPRSLRDDNQLVSTVRKNSRQLISHYDVYATFADIAAPNRPSNSKTPLLHGSSVLKPLPQPRTCDRLRIPFEYCICDYPKTTLPEDGAPGREAAAYIVETMNEVIEGSNYRNVCEHLTVSETPVITESFIVEGNLSIYKVTFSVSPGDGKFFGHVMQNRTTGEFSSLSRRFPRLNAYAKSAYCAEDFGYAAYCHCGGETKTTNSLLPTTPDSIKNSSLFNKISGL</sequence>
<reference evidence="2" key="2">
    <citation type="submission" date="2020-10" db="UniProtKB">
        <authorList>
            <consortium name="WormBaseParasite"/>
        </authorList>
    </citation>
    <scope>IDENTIFICATION</scope>
</reference>
<protein>
    <submittedName>
        <fullName evidence="2">Sulfatase domain-containing protein</fullName>
    </submittedName>
</protein>
<keyword evidence="1" id="KW-1185">Reference proteome</keyword>
<dbReference type="Pfam" id="PF02995">
    <property type="entry name" value="DUF229"/>
    <property type="match status" value="1"/>
</dbReference>